<dbReference type="AlphaFoldDB" id="A0A1I4QNP5"/>
<accession>A0A1I4QNP5</accession>
<proteinExistence type="predicted"/>
<name>A0A1I4QNP5_9GAMM</name>
<evidence type="ECO:0000313" key="2">
    <source>
        <dbReference type="Proteomes" id="UP000199339"/>
    </source>
</evidence>
<protein>
    <submittedName>
        <fullName evidence="1">Uncharacterized protein</fullName>
    </submittedName>
</protein>
<sequence length="89" mass="9849">MNYSQPFSISRKSFASRLASALAFSMQIPDGTHLVAVLGEGDESSNLAALTYWVENELWLMDDENLQDPLPALLNSLERVLTSAQEDFA</sequence>
<dbReference type="Proteomes" id="UP000199339">
    <property type="component" value="Unassembled WGS sequence"/>
</dbReference>
<reference evidence="2" key="1">
    <citation type="submission" date="2016-10" db="EMBL/GenBank/DDBJ databases">
        <authorList>
            <person name="Varghese N."/>
            <person name="Submissions S."/>
        </authorList>
    </citation>
    <scope>NUCLEOTIDE SEQUENCE [LARGE SCALE GENOMIC DNA]</scope>
    <source>
        <strain evidence="2">CGMCC 1.6775</strain>
    </source>
</reference>
<dbReference type="RefSeq" id="WP_091997590.1">
    <property type="nucleotide sequence ID" value="NZ_FOUR01000001.1"/>
</dbReference>
<dbReference type="EMBL" id="FOUR01000001">
    <property type="protein sequence ID" value="SFM41303.1"/>
    <property type="molecule type" value="Genomic_DNA"/>
</dbReference>
<dbReference type="OrthoDB" id="6241322at2"/>
<organism evidence="1 2">
    <name type="scientific">Marinobacter pelagius</name>
    <dbReference type="NCBI Taxonomy" id="379482"/>
    <lineage>
        <taxon>Bacteria</taxon>
        <taxon>Pseudomonadati</taxon>
        <taxon>Pseudomonadota</taxon>
        <taxon>Gammaproteobacteria</taxon>
        <taxon>Pseudomonadales</taxon>
        <taxon>Marinobacteraceae</taxon>
        <taxon>Marinobacter</taxon>
    </lineage>
</organism>
<keyword evidence="2" id="KW-1185">Reference proteome</keyword>
<gene>
    <name evidence="1" type="ORF">SAMN04487961_0176</name>
</gene>
<evidence type="ECO:0000313" key="1">
    <source>
        <dbReference type="EMBL" id="SFM41303.1"/>
    </source>
</evidence>